<dbReference type="PANTHER" id="PTHR38477">
    <property type="entry name" value="HYPOTHETICAL EXPORTED PROTEIN"/>
    <property type="match status" value="1"/>
</dbReference>
<proteinExistence type="predicted"/>
<dbReference type="Pfam" id="PF13645">
    <property type="entry name" value="YkuD_2"/>
    <property type="match status" value="1"/>
</dbReference>
<keyword evidence="2" id="KW-1185">Reference proteome</keyword>
<organism evidence="1 2">
    <name type="scientific">Cetobacterium ceti</name>
    <dbReference type="NCBI Taxonomy" id="180163"/>
    <lineage>
        <taxon>Bacteria</taxon>
        <taxon>Fusobacteriati</taxon>
        <taxon>Fusobacteriota</taxon>
        <taxon>Fusobacteriia</taxon>
        <taxon>Fusobacteriales</taxon>
        <taxon>Fusobacteriaceae</taxon>
        <taxon>Cetobacterium</taxon>
    </lineage>
</organism>
<dbReference type="OrthoDB" id="9815195at2"/>
<dbReference type="EMBL" id="FUWX01000004">
    <property type="protein sequence ID" value="SJZ38491.1"/>
    <property type="molecule type" value="Genomic_DNA"/>
</dbReference>
<dbReference type="RefSeq" id="WP_078692911.1">
    <property type="nucleotide sequence ID" value="NZ_FUWX01000004.1"/>
</dbReference>
<accession>A0A1T4K7V4</accession>
<sequence length="214" mass="24302">MKKFILSLVFFSSFNCYSKNISQSDELYKNMNLENIINKKVFQMALNGFNKISNKKNNLLTIIDYTKPSTEKRFYVLDLDKKVLLYNTYVTHGKNSGKIMAIKFSNIINSYQSSIGFFLTNKDPYVGSNGYSLRMVGLEKGFNSNALERNIVIHGADYATPEYMNHLGFLGRSLGCPAVPTKLSKNIIDTIKDNTVLFIVGDDDKYFSSSQLIK</sequence>
<evidence type="ECO:0000313" key="1">
    <source>
        <dbReference type="EMBL" id="SJZ38491.1"/>
    </source>
</evidence>
<gene>
    <name evidence="1" type="ORF">SAMN02745174_00376</name>
</gene>
<name>A0A1T4K7V4_9FUSO</name>
<dbReference type="PANTHER" id="PTHR38477:SF1">
    <property type="entry name" value="MUREIN L,D-TRANSPEPTIDASE CATALYTIC DOMAIN FAMILY PROTEIN"/>
    <property type="match status" value="1"/>
</dbReference>
<evidence type="ECO:0000313" key="2">
    <source>
        <dbReference type="Proteomes" id="UP000191153"/>
    </source>
</evidence>
<dbReference type="STRING" id="180163.SAMN02745174_00376"/>
<dbReference type="Proteomes" id="UP000191153">
    <property type="component" value="Unassembled WGS sequence"/>
</dbReference>
<protein>
    <submittedName>
        <fullName evidence="1">L,D-transpeptidase catalytic domain</fullName>
    </submittedName>
</protein>
<dbReference type="InterPro" id="IPR032676">
    <property type="entry name" value="YkuD_2"/>
</dbReference>
<dbReference type="AlphaFoldDB" id="A0A1T4K7V4"/>
<reference evidence="1 2" key="1">
    <citation type="submission" date="2017-02" db="EMBL/GenBank/DDBJ databases">
        <authorList>
            <person name="Peterson S.W."/>
        </authorList>
    </citation>
    <scope>NUCLEOTIDE SEQUENCE [LARGE SCALE GENOMIC DNA]</scope>
    <source>
        <strain evidence="1 2">ATCC 700028</strain>
    </source>
</reference>